<accession>A0A132E9P5</accession>
<sequence>MPDSPLQVPPLGPQLRRWRALHRIKQSHAAELFGVAQSTISRWEAGLQQMSPDERATAERLLAARIDAAGDRALARLVAGSAGRMHLVCDLTHRLLACSPARAAEFSKPLSTLLGTSLWRYATAEIVRMETALDALGWHDHAGPPSVEFDTGVNASRIVPIRRSRCRWTRMTLSDGSAARLVETLDDVHAGCEPRS</sequence>
<dbReference type="CDD" id="cd00093">
    <property type="entry name" value="HTH_XRE"/>
    <property type="match status" value="1"/>
</dbReference>
<dbReference type="OrthoDB" id="123556at2"/>
<name>A0A132E9P5_9BURK</name>
<organism evidence="2 3">
    <name type="scientific">Burkholderia pseudomultivorans</name>
    <dbReference type="NCBI Taxonomy" id="1207504"/>
    <lineage>
        <taxon>Bacteria</taxon>
        <taxon>Pseudomonadati</taxon>
        <taxon>Pseudomonadota</taxon>
        <taxon>Betaproteobacteria</taxon>
        <taxon>Burkholderiales</taxon>
        <taxon>Burkholderiaceae</taxon>
        <taxon>Burkholderia</taxon>
        <taxon>Burkholderia cepacia complex</taxon>
    </lineage>
</organism>
<protein>
    <submittedName>
        <fullName evidence="2">XRE family transcriptional regulator</fullName>
    </submittedName>
</protein>
<dbReference type="Pfam" id="PF01381">
    <property type="entry name" value="HTH_3"/>
    <property type="match status" value="1"/>
</dbReference>
<dbReference type="RefSeq" id="WP_060245634.1">
    <property type="nucleotide sequence ID" value="NZ_LPJR01000070.1"/>
</dbReference>
<dbReference type="InterPro" id="IPR001387">
    <property type="entry name" value="Cro/C1-type_HTH"/>
</dbReference>
<comment type="caution">
    <text evidence="2">The sequence shown here is derived from an EMBL/GenBank/DDBJ whole genome shotgun (WGS) entry which is preliminary data.</text>
</comment>
<dbReference type="SMART" id="SM00530">
    <property type="entry name" value="HTH_XRE"/>
    <property type="match status" value="1"/>
</dbReference>
<dbReference type="GO" id="GO:0003677">
    <property type="term" value="F:DNA binding"/>
    <property type="evidence" value="ECO:0007669"/>
    <property type="project" value="InterPro"/>
</dbReference>
<reference evidence="2 3" key="1">
    <citation type="submission" date="2015-11" db="EMBL/GenBank/DDBJ databases">
        <title>Expanding the genomic diversity of Burkholderia species for the development of highly accurate diagnostics.</title>
        <authorList>
            <person name="Sahl J."/>
            <person name="Keim P."/>
            <person name="Wagner D."/>
        </authorList>
    </citation>
    <scope>NUCLEOTIDE SEQUENCE [LARGE SCALE GENOMIC DNA]</scope>
    <source>
        <strain evidence="2 3">MSMB368WGS</strain>
    </source>
</reference>
<dbReference type="AlphaFoldDB" id="A0A132E9P5"/>
<gene>
    <name evidence="2" type="ORF">WT56_26720</name>
</gene>
<dbReference type="InterPro" id="IPR010982">
    <property type="entry name" value="Lambda_DNA-bd_dom_sf"/>
</dbReference>
<feature type="domain" description="HTH cro/C1-type" evidence="1">
    <location>
        <begin position="15"/>
        <end position="46"/>
    </location>
</feature>
<evidence type="ECO:0000259" key="1">
    <source>
        <dbReference type="PROSITE" id="PS50943"/>
    </source>
</evidence>
<dbReference type="PROSITE" id="PS50943">
    <property type="entry name" value="HTH_CROC1"/>
    <property type="match status" value="1"/>
</dbReference>
<dbReference type="EMBL" id="LPJR01000070">
    <property type="protein sequence ID" value="KWF22435.1"/>
    <property type="molecule type" value="Genomic_DNA"/>
</dbReference>
<evidence type="ECO:0000313" key="2">
    <source>
        <dbReference type="EMBL" id="KWF22435.1"/>
    </source>
</evidence>
<dbReference type="SUPFAM" id="SSF47413">
    <property type="entry name" value="lambda repressor-like DNA-binding domains"/>
    <property type="match status" value="1"/>
</dbReference>
<proteinExistence type="predicted"/>
<dbReference type="Gene3D" id="1.10.260.40">
    <property type="entry name" value="lambda repressor-like DNA-binding domains"/>
    <property type="match status" value="1"/>
</dbReference>
<evidence type="ECO:0000313" key="3">
    <source>
        <dbReference type="Proteomes" id="UP000062912"/>
    </source>
</evidence>
<dbReference type="Proteomes" id="UP000062912">
    <property type="component" value="Unassembled WGS sequence"/>
</dbReference>